<keyword evidence="2" id="KW-1133">Transmembrane helix</keyword>
<evidence type="ECO:0000313" key="4">
    <source>
        <dbReference type="Proteomes" id="UP000178656"/>
    </source>
</evidence>
<dbReference type="Proteomes" id="UP000178656">
    <property type="component" value="Unassembled WGS sequence"/>
</dbReference>
<keyword evidence="2" id="KW-0812">Transmembrane</keyword>
<protein>
    <submittedName>
        <fullName evidence="3">Uncharacterized protein</fullName>
    </submittedName>
</protein>
<evidence type="ECO:0000313" key="3">
    <source>
        <dbReference type="EMBL" id="OGF34750.1"/>
    </source>
</evidence>
<reference evidence="3 4" key="1">
    <citation type="journal article" date="2016" name="Nat. Commun.">
        <title>Thousands of microbial genomes shed light on interconnected biogeochemical processes in an aquifer system.</title>
        <authorList>
            <person name="Anantharaman K."/>
            <person name="Brown C.T."/>
            <person name="Hug L.A."/>
            <person name="Sharon I."/>
            <person name="Castelle C.J."/>
            <person name="Probst A.J."/>
            <person name="Thomas B.C."/>
            <person name="Singh A."/>
            <person name="Wilkins M.J."/>
            <person name="Karaoz U."/>
            <person name="Brodie E.L."/>
            <person name="Williams K.H."/>
            <person name="Hubbard S.S."/>
            <person name="Banfield J.F."/>
        </authorList>
    </citation>
    <scope>NUCLEOTIDE SEQUENCE [LARGE SCALE GENOMIC DNA]</scope>
</reference>
<evidence type="ECO:0000256" key="1">
    <source>
        <dbReference type="SAM" id="MobiDB-lite"/>
    </source>
</evidence>
<evidence type="ECO:0000256" key="2">
    <source>
        <dbReference type="SAM" id="Phobius"/>
    </source>
</evidence>
<feature type="compositionally biased region" description="Basic and acidic residues" evidence="1">
    <location>
        <begin position="120"/>
        <end position="135"/>
    </location>
</feature>
<dbReference type="AlphaFoldDB" id="A0A1F5T6Z1"/>
<feature type="transmembrane region" description="Helical" evidence="2">
    <location>
        <begin position="22"/>
        <end position="40"/>
    </location>
</feature>
<gene>
    <name evidence="3" type="ORF">A2482_01510</name>
</gene>
<proteinExistence type="predicted"/>
<accession>A0A1F5T6Z1</accession>
<keyword evidence="2" id="KW-0472">Membrane</keyword>
<feature type="region of interest" description="Disordered" evidence="1">
    <location>
        <begin position="120"/>
        <end position="144"/>
    </location>
</feature>
<sequence>METKDYGFLFTPIGRVQIRSKFWFTVVVIFAIVSELGLIASPVNEMYSKLLYTTMIVSPEAVARKAPQGSEVEVTSKWDDEGGEVALEFSDAKFEIRYTTRNVDGMVPFSVEKVETTLKGGGVHERHDARRKESDDLVSCGGES</sequence>
<organism evidence="3 4">
    <name type="scientific">Candidatus Falkowbacteria bacterium RIFOXYC2_FULL_48_21</name>
    <dbReference type="NCBI Taxonomy" id="1798005"/>
    <lineage>
        <taxon>Bacteria</taxon>
        <taxon>Candidatus Falkowiibacteriota</taxon>
    </lineage>
</organism>
<dbReference type="EMBL" id="MFGM01000068">
    <property type="protein sequence ID" value="OGF34750.1"/>
    <property type="molecule type" value="Genomic_DNA"/>
</dbReference>
<name>A0A1F5T6Z1_9BACT</name>
<comment type="caution">
    <text evidence="3">The sequence shown here is derived from an EMBL/GenBank/DDBJ whole genome shotgun (WGS) entry which is preliminary data.</text>
</comment>